<protein>
    <submittedName>
        <fullName evidence="1">Uncharacterized protein</fullName>
    </submittedName>
</protein>
<sequence length="92" mass="10291">MDLNHYYTESITFCTAMAVLVQNGKTWTFINLTLKTPFGFSVIVRVPLIQWMLWGRVLASLESIERCGVVTTTPMTGRTSYGRSGAVAGDRR</sequence>
<comment type="caution">
    <text evidence="1">The sequence shown here is derived from an EMBL/GenBank/DDBJ whole genome shotgun (WGS) entry which is preliminary data.</text>
</comment>
<evidence type="ECO:0000313" key="1">
    <source>
        <dbReference type="EMBL" id="GBM08333.1"/>
    </source>
</evidence>
<name>A0A4Y2CVB7_ARAVE</name>
<evidence type="ECO:0000313" key="2">
    <source>
        <dbReference type="Proteomes" id="UP000499080"/>
    </source>
</evidence>
<keyword evidence="2" id="KW-1185">Reference proteome</keyword>
<organism evidence="1 2">
    <name type="scientific">Araneus ventricosus</name>
    <name type="common">Orbweaver spider</name>
    <name type="synonym">Epeira ventricosa</name>
    <dbReference type="NCBI Taxonomy" id="182803"/>
    <lineage>
        <taxon>Eukaryota</taxon>
        <taxon>Metazoa</taxon>
        <taxon>Ecdysozoa</taxon>
        <taxon>Arthropoda</taxon>
        <taxon>Chelicerata</taxon>
        <taxon>Arachnida</taxon>
        <taxon>Araneae</taxon>
        <taxon>Araneomorphae</taxon>
        <taxon>Entelegynae</taxon>
        <taxon>Araneoidea</taxon>
        <taxon>Araneidae</taxon>
        <taxon>Araneus</taxon>
    </lineage>
</organism>
<reference evidence="1 2" key="1">
    <citation type="journal article" date="2019" name="Sci. Rep.">
        <title>Orb-weaving spider Araneus ventricosus genome elucidates the spidroin gene catalogue.</title>
        <authorList>
            <person name="Kono N."/>
            <person name="Nakamura H."/>
            <person name="Ohtoshi R."/>
            <person name="Moran D.A.P."/>
            <person name="Shinohara A."/>
            <person name="Yoshida Y."/>
            <person name="Fujiwara M."/>
            <person name="Mori M."/>
            <person name="Tomita M."/>
            <person name="Arakawa K."/>
        </authorList>
    </citation>
    <scope>NUCLEOTIDE SEQUENCE [LARGE SCALE GENOMIC DNA]</scope>
</reference>
<dbReference type="EMBL" id="BGPR01000255">
    <property type="protein sequence ID" value="GBM08333.1"/>
    <property type="molecule type" value="Genomic_DNA"/>
</dbReference>
<proteinExistence type="predicted"/>
<dbReference type="Proteomes" id="UP000499080">
    <property type="component" value="Unassembled WGS sequence"/>
</dbReference>
<dbReference type="AlphaFoldDB" id="A0A4Y2CVB7"/>
<accession>A0A4Y2CVB7</accession>
<gene>
    <name evidence="1" type="ORF">AVEN_101456_1</name>
</gene>